<keyword evidence="4 8" id="KW-0997">Cell inner membrane</keyword>
<evidence type="ECO:0000256" key="2">
    <source>
        <dbReference type="ARBA" id="ARBA00022448"/>
    </source>
</evidence>
<evidence type="ECO:0000256" key="6">
    <source>
        <dbReference type="ARBA" id="ARBA00022989"/>
    </source>
</evidence>
<feature type="transmembrane region" description="Helical" evidence="9">
    <location>
        <begin position="642"/>
        <end position="663"/>
    </location>
</feature>
<evidence type="ECO:0000256" key="4">
    <source>
        <dbReference type="ARBA" id="ARBA00022519"/>
    </source>
</evidence>
<proteinExistence type="predicted"/>
<feature type="transmembrane region" description="Helical" evidence="9">
    <location>
        <begin position="342"/>
        <end position="371"/>
    </location>
</feature>
<feature type="domain" description="Tripartite ATP-independent periplasmic transporters DctQ component" evidence="10">
    <location>
        <begin position="32"/>
        <end position="157"/>
    </location>
</feature>
<feature type="transmembrane region" description="Helical" evidence="9">
    <location>
        <begin position="490"/>
        <end position="508"/>
    </location>
</feature>
<evidence type="ECO:0000259" key="10">
    <source>
        <dbReference type="Pfam" id="PF04290"/>
    </source>
</evidence>
<keyword evidence="2 8" id="KW-0813">Transport</keyword>
<feature type="transmembrane region" description="Helical" evidence="9">
    <location>
        <begin position="520"/>
        <end position="541"/>
    </location>
</feature>
<evidence type="ECO:0000259" key="11">
    <source>
        <dbReference type="Pfam" id="PF06808"/>
    </source>
</evidence>
<dbReference type="PANTHER" id="PTHR33362:SF5">
    <property type="entry name" value="C4-DICARBOXYLATE TRAP TRANSPORTER LARGE PERMEASE PROTEIN DCTM"/>
    <property type="match status" value="1"/>
</dbReference>
<keyword evidence="6 9" id="KW-1133">Transmembrane helix</keyword>
<evidence type="ECO:0000313" key="13">
    <source>
        <dbReference type="Proteomes" id="UP000739565"/>
    </source>
</evidence>
<comment type="caution">
    <text evidence="12">The sequence shown here is derived from an EMBL/GenBank/DDBJ whole genome shotgun (WGS) entry which is preliminary data.</text>
</comment>
<feature type="domain" description="TRAP C4-dicarboxylate transport system permease DctM subunit" evidence="11">
    <location>
        <begin position="257"/>
        <end position="666"/>
    </location>
</feature>
<comment type="function">
    <text evidence="8">Part of the tripartite ATP-independent periplasmic (TRAP) transport system.</text>
</comment>
<feature type="transmembrane region" description="Helical" evidence="9">
    <location>
        <begin position="302"/>
        <end position="322"/>
    </location>
</feature>
<evidence type="ECO:0000256" key="1">
    <source>
        <dbReference type="ARBA" id="ARBA00004429"/>
    </source>
</evidence>
<dbReference type="AlphaFoldDB" id="A0A953N6Y8"/>
<keyword evidence="13" id="KW-1185">Reference proteome</keyword>
<dbReference type="Proteomes" id="UP000739565">
    <property type="component" value="Unassembled WGS sequence"/>
</dbReference>
<dbReference type="InterPro" id="IPR004681">
    <property type="entry name" value="TRAP_DctM"/>
</dbReference>
<feature type="transmembrane region" description="Helical" evidence="9">
    <location>
        <begin position="253"/>
        <end position="282"/>
    </location>
</feature>
<dbReference type="GO" id="GO:0022857">
    <property type="term" value="F:transmembrane transporter activity"/>
    <property type="evidence" value="ECO:0007669"/>
    <property type="project" value="UniProtKB-UniRule"/>
</dbReference>
<accession>A0A953N6Y8</accession>
<keyword evidence="5 9" id="KW-0812">Transmembrane</keyword>
<evidence type="ECO:0000256" key="8">
    <source>
        <dbReference type="RuleBase" id="RU369079"/>
    </source>
</evidence>
<gene>
    <name evidence="12" type="ORF">KZZ10_05290</name>
</gene>
<dbReference type="Pfam" id="PF06808">
    <property type="entry name" value="DctM"/>
    <property type="match status" value="1"/>
</dbReference>
<dbReference type="InterPro" id="IPR055348">
    <property type="entry name" value="DctQ"/>
</dbReference>
<feature type="transmembrane region" description="Helical" evidence="9">
    <location>
        <begin position="96"/>
        <end position="121"/>
    </location>
</feature>
<comment type="subcellular location">
    <subcellularLocation>
        <location evidence="1 8">Cell inner membrane</location>
        <topology evidence="1 8">Multi-pass membrane protein</topology>
    </subcellularLocation>
</comment>
<protein>
    <submittedName>
        <fullName evidence="12">TRAP transporter large permease subunit</fullName>
    </submittedName>
</protein>
<evidence type="ECO:0000256" key="7">
    <source>
        <dbReference type="ARBA" id="ARBA00023136"/>
    </source>
</evidence>
<feature type="transmembrane region" description="Helical" evidence="9">
    <location>
        <begin position="20"/>
        <end position="44"/>
    </location>
</feature>
<keyword evidence="3" id="KW-1003">Cell membrane</keyword>
<dbReference type="RefSeq" id="WP_259660449.1">
    <property type="nucleotide sequence ID" value="NZ_JAHXRI010000006.1"/>
</dbReference>
<feature type="transmembrane region" description="Helical" evidence="9">
    <location>
        <begin position="383"/>
        <end position="406"/>
    </location>
</feature>
<feature type="transmembrane region" description="Helical" evidence="9">
    <location>
        <begin position="561"/>
        <end position="579"/>
    </location>
</feature>
<dbReference type="InterPro" id="IPR010656">
    <property type="entry name" value="DctM"/>
</dbReference>
<dbReference type="PANTHER" id="PTHR33362">
    <property type="entry name" value="SIALIC ACID TRAP TRANSPORTER PERMEASE PROTEIN SIAT-RELATED"/>
    <property type="match status" value="1"/>
</dbReference>
<reference evidence="12" key="1">
    <citation type="submission" date="2021-07" db="EMBL/GenBank/DDBJ databases">
        <title>New genus and species of the family Alcaligenaceae.</title>
        <authorList>
            <person name="Hahn M.W."/>
        </authorList>
    </citation>
    <scope>NUCLEOTIDE SEQUENCE</scope>
    <source>
        <strain evidence="12">LF4-65</strain>
    </source>
</reference>
<feature type="transmembrane region" description="Helical" evidence="9">
    <location>
        <begin position="56"/>
        <end position="75"/>
    </location>
</feature>
<name>A0A953N6Y8_9BURK</name>
<feature type="transmembrane region" description="Helical" evidence="9">
    <location>
        <begin position="199"/>
        <end position="217"/>
    </location>
</feature>
<keyword evidence="7 9" id="KW-0472">Membrane</keyword>
<feature type="transmembrane region" description="Helical" evidence="9">
    <location>
        <begin position="462"/>
        <end position="484"/>
    </location>
</feature>
<organism evidence="12 13">
    <name type="scientific">Zwartia hollandica</name>
    <dbReference type="NCBI Taxonomy" id="324606"/>
    <lineage>
        <taxon>Bacteria</taxon>
        <taxon>Pseudomonadati</taxon>
        <taxon>Pseudomonadota</taxon>
        <taxon>Betaproteobacteria</taxon>
        <taxon>Burkholderiales</taxon>
        <taxon>Alcaligenaceae</taxon>
        <taxon>Zwartia</taxon>
    </lineage>
</organism>
<dbReference type="EMBL" id="JAHXRI010000006">
    <property type="protein sequence ID" value="MBZ1350051.1"/>
    <property type="molecule type" value="Genomic_DNA"/>
</dbReference>
<dbReference type="GO" id="GO:0005886">
    <property type="term" value="C:plasma membrane"/>
    <property type="evidence" value="ECO:0007669"/>
    <property type="project" value="UniProtKB-SubCell"/>
</dbReference>
<evidence type="ECO:0000256" key="9">
    <source>
        <dbReference type="SAM" id="Phobius"/>
    </source>
</evidence>
<sequence length="675" mass="71867">MQSGTKRPALAAFADQAGKFSAMVSGLGLLAIAGIICWEVFARYVLNEPTTWVTEIATYLLVAVSFLGLAAAQRARAHIYVELVVDRLSEKRQQDFLAFANWIALFFVLFSCWQTGIFVYGEYVNGTRDWGLLSTPQWMPETPILIGFVLFGFSLLGENLGIRAGHTAARSWLVVLLIVGLVVGLLLCGRQLVMIQGTRLDWGTLLICAVTLLLIGVVSGARMALAVAATIGGLALLFWFARTAPILAIGGLLSLAILGLMLAGVRIAIALGVVGVIGLYVLLPKPQLLTVAERAWSSVNSFTLTAVPMFVLMSTLLMQSGVTGRMFDSLVRWFGRTPGGLAHASVGASAIFAAVSGSSVATAATLGRVACPDMIKRGYSPKLTYGVTAAGATLGIMIPPSIPMIIYGSAVGAPVNVLFIAGIVPGLLLAGMFMMAAYVWSKSIPGSAPPGRRYTLQEKMSSIGNILPFLTVIGAVLGSLYAGIATPTEAGALGAAMAAFLCVVYRRFSWKMLYETAVETASVTAFIMLIVVGAAILSWVFDYLKVPRTLVESIKEANVSPWMVIALISLIYIVLGMFVESISMILMTLPVTYPVVMALGLDPIWFGIYLVTMVEVGLITPPVGMVLFVLRGVSGNVSLKEISAGALPFVGIILIFVAIMFIFPELIAWLPSKVQ</sequence>
<evidence type="ECO:0000313" key="12">
    <source>
        <dbReference type="EMBL" id="MBZ1350051.1"/>
    </source>
</evidence>
<feature type="transmembrane region" description="Helical" evidence="9">
    <location>
        <begin position="584"/>
        <end position="601"/>
    </location>
</feature>
<evidence type="ECO:0000256" key="5">
    <source>
        <dbReference type="ARBA" id="ARBA00022692"/>
    </source>
</evidence>
<dbReference type="NCBIfam" id="TIGR00786">
    <property type="entry name" value="dctM"/>
    <property type="match status" value="1"/>
</dbReference>
<feature type="transmembrane region" description="Helical" evidence="9">
    <location>
        <begin position="172"/>
        <end position="193"/>
    </location>
</feature>
<dbReference type="Pfam" id="PF04290">
    <property type="entry name" value="DctQ"/>
    <property type="match status" value="1"/>
</dbReference>
<feature type="transmembrane region" description="Helical" evidence="9">
    <location>
        <begin position="418"/>
        <end position="441"/>
    </location>
</feature>
<feature type="transmembrane region" description="Helical" evidence="9">
    <location>
        <begin position="607"/>
        <end position="630"/>
    </location>
</feature>
<evidence type="ECO:0000256" key="3">
    <source>
        <dbReference type="ARBA" id="ARBA00022475"/>
    </source>
</evidence>
<feature type="transmembrane region" description="Helical" evidence="9">
    <location>
        <begin position="141"/>
        <end position="160"/>
    </location>
</feature>